<dbReference type="AlphaFoldDB" id="A0A7J8DM09"/>
<protein>
    <submittedName>
        <fullName evidence="3">SS18L1 subunit of BAF chromatin remodeling complex</fullName>
    </submittedName>
</protein>
<evidence type="ECO:0000313" key="3">
    <source>
        <dbReference type="EMBL" id="KAF6423932.1"/>
    </source>
</evidence>
<proteinExistence type="inferred from homology"/>
<dbReference type="Proteomes" id="UP000593571">
    <property type="component" value="Unassembled WGS sequence"/>
</dbReference>
<evidence type="ECO:0000313" key="4">
    <source>
        <dbReference type="Proteomes" id="UP000593571"/>
    </source>
</evidence>
<comment type="similarity">
    <text evidence="1">Belongs to the SS18 family.</text>
</comment>
<sequence>MSVAFASARPRGKGEVTQQTIQKMLDENHHLIQCIPGQRPLPGPRRGRGTSWVRVSLSHSGKSECASREPSLPVSLADPASSQSYVLLLKSPEGARLRARCGPVAAASRRPARGRPHRSEEACPPALLCL</sequence>
<organism evidence="3 4">
    <name type="scientific">Rousettus aegyptiacus</name>
    <name type="common">Egyptian fruit bat</name>
    <name type="synonym">Pteropus aegyptiacus</name>
    <dbReference type="NCBI Taxonomy" id="9407"/>
    <lineage>
        <taxon>Eukaryota</taxon>
        <taxon>Metazoa</taxon>
        <taxon>Chordata</taxon>
        <taxon>Craniata</taxon>
        <taxon>Vertebrata</taxon>
        <taxon>Euteleostomi</taxon>
        <taxon>Mammalia</taxon>
        <taxon>Eutheria</taxon>
        <taxon>Laurasiatheria</taxon>
        <taxon>Chiroptera</taxon>
        <taxon>Yinpterochiroptera</taxon>
        <taxon>Pteropodoidea</taxon>
        <taxon>Pteropodidae</taxon>
        <taxon>Rousettinae</taxon>
        <taxon>Rousettus</taxon>
    </lineage>
</organism>
<evidence type="ECO:0000259" key="2">
    <source>
        <dbReference type="Pfam" id="PF05030"/>
    </source>
</evidence>
<feature type="domain" description="SS18 N-terminal" evidence="2">
    <location>
        <begin position="13"/>
        <end position="35"/>
    </location>
</feature>
<gene>
    <name evidence="3" type="ORF">HJG63_018501</name>
</gene>
<dbReference type="InterPro" id="IPR007726">
    <property type="entry name" value="SS18_N"/>
</dbReference>
<evidence type="ECO:0000256" key="1">
    <source>
        <dbReference type="ARBA" id="ARBA00007945"/>
    </source>
</evidence>
<dbReference type="Pfam" id="PF05030">
    <property type="entry name" value="SSXT"/>
    <property type="match status" value="1"/>
</dbReference>
<dbReference type="EMBL" id="JACASE010000012">
    <property type="protein sequence ID" value="KAF6423932.1"/>
    <property type="molecule type" value="Genomic_DNA"/>
</dbReference>
<reference evidence="3 4" key="1">
    <citation type="journal article" date="2020" name="Nature">
        <title>Six reference-quality genomes reveal evolution of bat adaptations.</title>
        <authorList>
            <person name="Jebb D."/>
            <person name="Huang Z."/>
            <person name="Pippel M."/>
            <person name="Hughes G.M."/>
            <person name="Lavrichenko K."/>
            <person name="Devanna P."/>
            <person name="Winkler S."/>
            <person name="Jermiin L.S."/>
            <person name="Skirmuntt E.C."/>
            <person name="Katzourakis A."/>
            <person name="Burkitt-Gray L."/>
            <person name="Ray D.A."/>
            <person name="Sullivan K.A.M."/>
            <person name="Roscito J.G."/>
            <person name="Kirilenko B.M."/>
            <person name="Davalos L.M."/>
            <person name="Corthals A.P."/>
            <person name="Power M.L."/>
            <person name="Jones G."/>
            <person name="Ransome R.D."/>
            <person name="Dechmann D.K.N."/>
            <person name="Locatelli A.G."/>
            <person name="Puechmaille S.J."/>
            <person name="Fedrigo O."/>
            <person name="Jarvis E.D."/>
            <person name="Hiller M."/>
            <person name="Vernes S.C."/>
            <person name="Myers E.W."/>
            <person name="Teeling E.C."/>
        </authorList>
    </citation>
    <scope>NUCLEOTIDE SEQUENCE [LARGE SCALE GENOMIC DNA]</scope>
    <source>
        <strain evidence="3">MRouAeg1</strain>
        <tissue evidence="3">Muscle</tissue>
    </source>
</reference>
<keyword evidence="4" id="KW-1185">Reference proteome</keyword>
<name>A0A7J8DM09_ROUAE</name>
<comment type="caution">
    <text evidence="3">The sequence shown here is derived from an EMBL/GenBank/DDBJ whole genome shotgun (WGS) entry which is preliminary data.</text>
</comment>
<accession>A0A7J8DM09</accession>